<evidence type="ECO:0000313" key="3">
    <source>
        <dbReference type="Proteomes" id="UP000248627"/>
    </source>
</evidence>
<dbReference type="AlphaFoldDB" id="A0A2W2DHB3"/>
<organism evidence="2 3">
    <name type="scientific">Micromonospora endophytica</name>
    <dbReference type="NCBI Taxonomy" id="515350"/>
    <lineage>
        <taxon>Bacteria</taxon>
        <taxon>Bacillati</taxon>
        <taxon>Actinomycetota</taxon>
        <taxon>Actinomycetes</taxon>
        <taxon>Micromonosporales</taxon>
        <taxon>Micromonosporaceae</taxon>
        <taxon>Micromonospora</taxon>
    </lineage>
</organism>
<dbReference type="OrthoDB" id="3959640at2"/>
<reference evidence="2 3" key="1">
    <citation type="submission" date="2018-01" db="EMBL/GenBank/DDBJ databases">
        <title>Draft genome sequence of Jishengella endophytica.</title>
        <authorList>
            <person name="Sahin N."/>
            <person name="Ay H."/>
            <person name="Saygin H."/>
        </authorList>
    </citation>
    <scope>NUCLEOTIDE SEQUENCE [LARGE SCALE GENOMIC DNA]</scope>
    <source>
        <strain evidence="2 3">DSM 45430</strain>
    </source>
</reference>
<dbReference type="PANTHER" id="PTHR47472:SF1">
    <property type="entry name" value="DUF1446-DOMAIN-CONTAINING PROTEIN"/>
    <property type="match status" value="1"/>
</dbReference>
<accession>A0A2W2DHB3</accession>
<keyword evidence="3" id="KW-1185">Reference proteome</keyword>
<sequence length="452" mass="47458">MTHDRSTTYRIAVGAGFAGDRYEPAEDLARRGDLDALVFECLAERTIALAQQGLRRGTSAGYDPRILRRLRGSLVPVIGSGGLIVTNAGAANPHGAALAVRDLARELGLADLPVAAVTGDDVLDRLVLDDCQVLGTDLTLDRYRGRIVSANAYTGAAGIADAIRAGARIVLAGRTADAALFLGPLAVRFGWDLAAGTDPVANGLLVGHLLECAGQLTGGYFADGPRKTVPDLARLGFPYADVEADGSAVYRKLPGTGGRLDTLTVVEQLLYEIEDPHRYVTPDGVLDLSGVTIDEVGADEITAHGATITSQPEQLKVSVGIDDGFLASAEIVYAGTGCRARAELAARIIAERWAEVHHRPAGELTFDLVGLSSARPFWQPGDGPEPLEVRLRASARTWSRADAAILGEEMEALYTNGPAGGGGVTAQVRETVGVVSTLIPRSLVQTKVEVLA</sequence>
<feature type="domain" description="Acyclic terpene utilisation N-terminal" evidence="1">
    <location>
        <begin position="10"/>
        <end position="449"/>
    </location>
</feature>
<dbReference type="InterPro" id="IPR010839">
    <property type="entry name" value="AtuA_N"/>
</dbReference>
<evidence type="ECO:0000313" key="2">
    <source>
        <dbReference type="EMBL" id="PZG00150.1"/>
    </source>
</evidence>
<evidence type="ECO:0000259" key="1">
    <source>
        <dbReference type="Pfam" id="PF07287"/>
    </source>
</evidence>
<name>A0A2W2DHB3_9ACTN</name>
<dbReference type="Pfam" id="PF07287">
    <property type="entry name" value="AtuA"/>
    <property type="match status" value="1"/>
</dbReference>
<proteinExistence type="predicted"/>
<dbReference type="PANTHER" id="PTHR47472">
    <property type="entry name" value="PROPIONYL-COA CARBOXYLASE"/>
    <property type="match status" value="1"/>
</dbReference>
<gene>
    <name evidence="2" type="ORF">C1I93_03545</name>
</gene>
<comment type="caution">
    <text evidence="2">The sequence shown here is derived from an EMBL/GenBank/DDBJ whole genome shotgun (WGS) entry which is preliminary data.</text>
</comment>
<dbReference type="EMBL" id="POTX01000013">
    <property type="protein sequence ID" value="PZG00150.1"/>
    <property type="molecule type" value="Genomic_DNA"/>
</dbReference>
<protein>
    <submittedName>
        <fullName evidence="2">ABC transporter substrate-binding protein</fullName>
    </submittedName>
</protein>
<dbReference type="Proteomes" id="UP000248627">
    <property type="component" value="Unassembled WGS sequence"/>
</dbReference>